<dbReference type="Proteomes" id="UP001354989">
    <property type="component" value="Chromosome"/>
</dbReference>
<keyword evidence="3" id="KW-1185">Reference proteome</keyword>
<organism evidence="2 3">
    <name type="scientific">Persicobacter psychrovividus</name>
    <dbReference type="NCBI Taxonomy" id="387638"/>
    <lineage>
        <taxon>Bacteria</taxon>
        <taxon>Pseudomonadati</taxon>
        <taxon>Bacteroidota</taxon>
        <taxon>Cytophagia</taxon>
        <taxon>Cytophagales</taxon>
        <taxon>Persicobacteraceae</taxon>
        <taxon>Persicobacter</taxon>
    </lineage>
</organism>
<keyword evidence="1" id="KW-0472">Membrane</keyword>
<sequence length="291" mass="34368">MSAQYWWVPLLLFFIWVLLQVSKRQPTTWTAGRGLLYFVIWYVLMIAGLGLAWYGPQGVSSFHFFNDLDEWYGMDKLGHFFTCFQMVRWAEVLLKKGGWDRQKRQSVAYLLGLLILLPVEVLDGFGRAYGFSVYDLLANAAGASFAYLQLRFWGKVKMFPRFSFFPSAWAEHRPQLLGQHLGEQVLKDYNGQVYWMSYPVRYFINRKSVPSWLMCSIGYQVEGMVYGRVHQNLEAGYKPYNSLLFSFDIDYAQLPLRRLQRVKLVLELFKLPMPTLEVRENGHWQLYWVYF</sequence>
<accession>A0ABM7VGB1</accession>
<protein>
    <submittedName>
        <fullName evidence="2">DUF2279 domain-containing protein</fullName>
    </submittedName>
</protein>
<dbReference type="Pfam" id="PF10043">
    <property type="entry name" value="DUF2279"/>
    <property type="match status" value="1"/>
</dbReference>
<gene>
    <name evidence="2" type="ORF">PEPS_20090</name>
</gene>
<keyword evidence="1" id="KW-0812">Transmembrane</keyword>
<evidence type="ECO:0000313" key="3">
    <source>
        <dbReference type="Proteomes" id="UP001354989"/>
    </source>
</evidence>
<feature type="transmembrane region" description="Helical" evidence="1">
    <location>
        <begin position="34"/>
        <end position="56"/>
    </location>
</feature>
<dbReference type="RefSeq" id="WP_338396973.1">
    <property type="nucleotide sequence ID" value="NZ_AP025292.1"/>
</dbReference>
<feature type="transmembrane region" description="Helical" evidence="1">
    <location>
        <begin position="6"/>
        <end position="22"/>
    </location>
</feature>
<dbReference type="InterPro" id="IPR018736">
    <property type="entry name" value="DUF2279_periplasmic_lipo"/>
</dbReference>
<dbReference type="EMBL" id="AP025292">
    <property type="protein sequence ID" value="BDC99728.1"/>
    <property type="molecule type" value="Genomic_DNA"/>
</dbReference>
<evidence type="ECO:0000256" key="1">
    <source>
        <dbReference type="SAM" id="Phobius"/>
    </source>
</evidence>
<evidence type="ECO:0000313" key="2">
    <source>
        <dbReference type="EMBL" id="BDC99728.1"/>
    </source>
</evidence>
<name>A0ABM7VGB1_9BACT</name>
<keyword evidence="1" id="KW-1133">Transmembrane helix</keyword>
<proteinExistence type="predicted"/>
<reference evidence="2 3" key="1">
    <citation type="submission" date="2021-12" db="EMBL/GenBank/DDBJ databases">
        <title>Genome sequencing of bacteria with rrn-lacking chromosome and rrn-plasmid.</title>
        <authorList>
            <person name="Anda M."/>
            <person name="Iwasaki W."/>
        </authorList>
    </citation>
    <scope>NUCLEOTIDE SEQUENCE [LARGE SCALE GENOMIC DNA]</scope>
    <source>
        <strain evidence="2 3">NBRC 101262</strain>
    </source>
</reference>